<dbReference type="GO" id="GO:0032259">
    <property type="term" value="P:methylation"/>
    <property type="evidence" value="ECO:0007669"/>
    <property type="project" value="UniProtKB-KW"/>
</dbReference>
<dbReference type="InterPro" id="IPR013216">
    <property type="entry name" value="Methyltransf_11"/>
</dbReference>
<dbReference type="EMBL" id="MHFR01000011">
    <property type="protein sequence ID" value="OGW99279.1"/>
    <property type="molecule type" value="Genomic_DNA"/>
</dbReference>
<dbReference type="Gene3D" id="3.40.50.150">
    <property type="entry name" value="Vaccinia Virus protein VP39"/>
    <property type="match status" value="1"/>
</dbReference>
<dbReference type="Proteomes" id="UP000178187">
    <property type="component" value="Unassembled WGS sequence"/>
</dbReference>
<proteinExistence type="predicted"/>
<accession>A0A1G1L323</accession>
<feature type="domain" description="Methyltransferase type 11" evidence="1">
    <location>
        <begin position="48"/>
        <end position="145"/>
    </location>
</feature>
<organism evidence="2 3">
    <name type="scientific">Candidatus Danuiimicrobium aquiferis</name>
    <dbReference type="NCBI Taxonomy" id="1801832"/>
    <lineage>
        <taxon>Bacteria</taxon>
        <taxon>Pseudomonadati</taxon>
        <taxon>Candidatus Omnitrophota</taxon>
        <taxon>Candidatus Danuiimicrobium</taxon>
    </lineage>
</organism>
<dbReference type="AlphaFoldDB" id="A0A1G1L323"/>
<sequence>MRFDKKNHWEGVYTKKIPAEVSWYQLEPAISLKLITSAGISLAAKIIDVGGGASVLVDKLTGQGFQDLTVLDVSPKALEYAKERLGSRAGAVKWIEADVTEFESPEKYDLWHDRAVFHFLTKAEDRQKYVRFLHRALKKNGHVIIATFDLDGGSLRCSGLDIMRHNAETLQTELGEGFQLVESVKEVHHTPFQTEQKFIYCHFQRV</sequence>
<evidence type="ECO:0000313" key="3">
    <source>
        <dbReference type="Proteomes" id="UP000178187"/>
    </source>
</evidence>
<comment type="caution">
    <text evidence="2">The sequence shown here is derived from an EMBL/GenBank/DDBJ whole genome shotgun (WGS) entry which is preliminary data.</text>
</comment>
<name>A0A1G1L323_9BACT</name>
<evidence type="ECO:0000313" key="2">
    <source>
        <dbReference type="EMBL" id="OGW99279.1"/>
    </source>
</evidence>
<reference evidence="2 3" key="1">
    <citation type="journal article" date="2016" name="Nat. Commun.">
        <title>Thousands of microbial genomes shed light on interconnected biogeochemical processes in an aquifer system.</title>
        <authorList>
            <person name="Anantharaman K."/>
            <person name="Brown C.T."/>
            <person name="Hug L.A."/>
            <person name="Sharon I."/>
            <person name="Castelle C.J."/>
            <person name="Probst A.J."/>
            <person name="Thomas B.C."/>
            <person name="Singh A."/>
            <person name="Wilkins M.J."/>
            <person name="Karaoz U."/>
            <person name="Brodie E.L."/>
            <person name="Williams K.H."/>
            <person name="Hubbard S.S."/>
            <person name="Banfield J.F."/>
        </authorList>
    </citation>
    <scope>NUCLEOTIDE SEQUENCE [LARGE SCALE GENOMIC DNA]</scope>
</reference>
<dbReference type="PANTHER" id="PTHR12843">
    <property type="entry name" value="PROTEIN-LYSINE N-METHYLTRANSFERASE METTL10"/>
    <property type="match status" value="1"/>
</dbReference>
<dbReference type="InterPro" id="IPR029063">
    <property type="entry name" value="SAM-dependent_MTases_sf"/>
</dbReference>
<keyword evidence="2" id="KW-0489">Methyltransferase</keyword>
<dbReference type="GO" id="GO:0008757">
    <property type="term" value="F:S-adenosylmethionine-dependent methyltransferase activity"/>
    <property type="evidence" value="ECO:0007669"/>
    <property type="project" value="InterPro"/>
</dbReference>
<keyword evidence="2" id="KW-0808">Transferase</keyword>
<dbReference type="SUPFAM" id="SSF53335">
    <property type="entry name" value="S-adenosyl-L-methionine-dependent methyltransferases"/>
    <property type="match status" value="1"/>
</dbReference>
<dbReference type="Pfam" id="PF08241">
    <property type="entry name" value="Methyltransf_11"/>
    <property type="match status" value="1"/>
</dbReference>
<protein>
    <submittedName>
        <fullName evidence="2">Methyltransferase</fullName>
    </submittedName>
</protein>
<dbReference type="PANTHER" id="PTHR12843:SF5">
    <property type="entry name" value="EEF1A LYSINE METHYLTRANSFERASE 2"/>
    <property type="match status" value="1"/>
</dbReference>
<gene>
    <name evidence="2" type="ORF">A3G33_03660</name>
</gene>
<evidence type="ECO:0000259" key="1">
    <source>
        <dbReference type="Pfam" id="PF08241"/>
    </source>
</evidence>
<dbReference type="CDD" id="cd02440">
    <property type="entry name" value="AdoMet_MTases"/>
    <property type="match status" value="1"/>
</dbReference>